<keyword evidence="1" id="KW-0963">Cytoplasm</keyword>
<reference evidence="9" key="1">
    <citation type="journal article" date="2020" name="mSystems">
        <title>Genome- and Community-Level Interaction Insights into Carbon Utilization and Element Cycling Functions of Hydrothermarchaeota in Hydrothermal Sediment.</title>
        <authorList>
            <person name="Zhou Z."/>
            <person name="Liu Y."/>
            <person name="Xu W."/>
            <person name="Pan J."/>
            <person name="Luo Z.H."/>
            <person name="Li M."/>
        </authorList>
    </citation>
    <scope>NUCLEOTIDE SEQUENCE [LARGE SCALE GENOMIC DNA]</scope>
    <source>
        <strain evidence="9">SpSt-783</strain>
    </source>
</reference>
<dbReference type="GO" id="GO:0006523">
    <property type="term" value="P:alanine biosynthetic process"/>
    <property type="evidence" value="ECO:0007669"/>
    <property type="project" value="InterPro"/>
</dbReference>
<dbReference type="GO" id="GO:0005829">
    <property type="term" value="C:cytosol"/>
    <property type="evidence" value="ECO:0007669"/>
    <property type="project" value="TreeGrafter"/>
</dbReference>
<protein>
    <submittedName>
        <fullName evidence="9">Aspartate 1-decarboxylase</fullName>
    </submittedName>
</protein>
<name>A0A7C6AFW0_UNCW3</name>
<dbReference type="PANTHER" id="PTHR21012:SF0">
    <property type="entry name" value="ASPARTATE 1-DECARBOXYLASE"/>
    <property type="match status" value="1"/>
</dbReference>
<accession>A0A7C6AFW0</accession>
<keyword evidence="8" id="KW-0670">Pyruvate</keyword>
<dbReference type="Pfam" id="PF02261">
    <property type="entry name" value="Asp_decarbox"/>
    <property type="match status" value="1"/>
</dbReference>
<dbReference type="InterPro" id="IPR003190">
    <property type="entry name" value="Asp_decarbox"/>
</dbReference>
<evidence type="ECO:0000256" key="7">
    <source>
        <dbReference type="ARBA" id="ARBA00023270"/>
    </source>
</evidence>
<sequence>MKPDSDTVDVKLFPRNHLPPIPFLSHRAIINQGINRTSLDVPYLEVLKSKISEAVITETVLFYKGSMGIDEKIMEVVNIKPGEKVQVLNYDNGERLETYVIPEKRNSGRFVLYGPASLKGKIGQRLCILSYAFVPQDCVAQFKPRIAILDKNNRIKKIK</sequence>
<dbReference type="GO" id="GO:0015940">
    <property type="term" value="P:pantothenate biosynthetic process"/>
    <property type="evidence" value="ECO:0007669"/>
    <property type="project" value="UniProtKB-KW"/>
</dbReference>
<keyword evidence="4" id="KW-0068">Autocatalytic cleavage</keyword>
<evidence type="ECO:0000256" key="5">
    <source>
        <dbReference type="ARBA" id="ARBA00023145"/>
    </source>
</evidence>
<dbReference type="Gene3D" id="2.40.40.20">
    <property type="match status" value="1"/>
</dbReference>
<organism evidence="9">
    <name type="scientific">candidate division WOR-3 bacterium</name>
    <dbReference type="NCBI Taxonomy" id="2052148"/>
    <lineage>
        <taxon>Bacteria</taxon>
        <taxon>Bacteria division WOR-3</taxon>
    </lineage>
</organism>
<keyword evidence="3" id="KW-0210">Decarboxylase</keyword>
<gene>
    <name evidence="9" type="ORF">ENV70_05215</name>
</gene>
<dbReference type="EMBL" id="DTHJ01000110">
    <property type="protein sequence ID" value="HHS62994.1"/>
    <property type="molecule type" value="Genomic_DNA"/>
</dbReference>
<evidence type="ECO:0000256" key="2">
    <source>
        <dbReference type="ARBA" id="ARBA00022655"/>
    </source>
</evidence>
<keyword evidence="2" id="KW-0566">Pantothenate biosynthesis</keyword>
<keyword evidence="7" id="KW-0704">Schiff base</keyword>
<dbReference type="SUPFAM" id="SSF50692">
    <property type="entry name" value="ADC-like"/>
    <property type="match status" value="1"/>
</dbReference>
<evidence type="ECO:0000256" key="3">
    <source>
        <dbReference type="ARBA" id="ARBA00022793"/>
    </source>
</evidence>
<evidence type="ECO:0000313" key="9">
    <source>
        <dbReference type="EMBL" id="HHS62994.1"/>
    </source>
</evidence>
<dbReference type="GO" id="GO:0004068">
    <property type="term" value="F:aspartate 1-decarboxylase activity"/>
    <property type="evidence" value="ECO:0007669"/>
    <property type="project" value="InterPro"/>
</dbReference>
<proteinExistence type="predicted"/>
<keyword evidence="5" id="KW-0865">Zymogen</keyword>
<evidence type="ECO:0000256" key="8">
    <source>
        <dbReference type="ARBA" id="ARBA00023317"/>
    </source>
</evidence>
<evidence type="ECO:0000256" key="6">
    <source>
        <dbReference type="ARBA" id="ARBA00023239"/>
    </source>
</evidence>
<dbReference type="AlphaFoldDB" id="A0A7C6AFW0"/>
<dbReference type="PANTHER" id="PTHR21012">
    <property type="entry name" value="ASPARTATE 1-DECARBOXYLASE"/>
    <property type="match status" value="1"/>
</dbReference>
<evidence type="ECO:0000256" key="4">
    <source>
        <dbReference type="ARBA" id="ARBA00022813"/>
    </source>
</evidence>
<comment type="caution">
    <text evidence="9">The sequence shown here is derived from an EMBL/GenBank/DDBJ whole genome shotgun (WGS) entry which is preliminary data.</text>
</comment>
<dbReference type="InterPro" id="IPR009010">
    <property type="entry name" value="Asp_de-COase-like_dom_sf"/>
</dbReference>
<evidence type="ECO:0000256" key="1">
    <source>
        <dbReference type="ARBA" id="ARBA00022490"/>
    </source>
</evidence>
<keyword evidence="6" id="KW-0456">Lyase</keyword>